<dbReference type="AlphaFoldDB" id="A0A2P5C932"/>
<comment type="caution">
    <text evidence="1">The sequence shown here is derived from an EMBL/GenBank/DDBJ whole genome shotgun (WGS) entry which is preliminary data.</text>
</comment>
<proteinExistence type="predicted"/>
<dbReference type="EMBL" id="JXTB01000158">
    <property type="protein sequence ID" value="PON57547.1"/>
    <property type="molecule type" value="Genomic_DNA"/>
</dbReference>
<protein>
    <submittedName>
        <fullName evidence="1">Uncharacterized protein</fullName>
    </submittedName>
</protein>
<organism evidence="1 2">
    <name type="scientific">Parasponia andersonii</name>
    <name type="common">Sponia andersonii</name>
    <dbReference type="NCBI Taxonomy" id="3476"/>
    <lineage>
        <taxon>Eukaryota</taxon>
        <taxon>Viridiplantae</taxon>
        <taxon>Streptophyta</taxon>
        <taxon>Embryophyta</taxon>
        <taxon>Tracheophyta</taxon>
        <taxon>Spermatophyta</taxon>
        <taxon>Magnoliopsida</taxon>
        <taxon>eudicotyledons</taxon>
        <taxon>Gunneridae</taxon>
        <taxon>Pentapetalae</taxon>
        <taxon>rosids</taxon>
        <taxon>fabids</taxon>
        <taxon>Rosales</taxon>
        <taxon>Cannabaceae</taxon>
        <taxon>Parasponia</taxon>
    </lineage>
</organism>
<evidence type="ECO:0000313" key="2">
    <source>
        <dbReference type="Proteomes" id="UP000237105"/>
    </source>
</evidence>
<keyword evidence="2" id="KW-1185">Reference proteome</keyword>
<gene>
    <name evidence="1" type="ORF">PanWU01x14_172670</name>
</gene>
<reference evidence="2" key="1">
    <citation type="submission" date="2016-06" db="EMBL/GenBank/DDBJ databases">
        <title>Parallel loss of symbiosis genes in relatives of nitrogen-fixing non-legume Parasponia.</title>
        <authorList>
            <person name="Van Velzen R."/>
            <person name="Holmer R."/>
            <person name="Bu F."/>
            <person name="Rutten L."/>
            <person name="Van Zeijl A."/>
            <person name="Liu W."/>
            <person name="Santuari L."/>
            <person name="Cao Q."/>
            <person name="Sharma T."/>
            <person name="Shen D."/>
            <person name="Roswanjaya Y."/>
            <person name="Wardhani T."/>
            <person name="Kalhor M.S."/>
            <person name="Jansen J."/>
            <person name="Van den Hoogen J."/>
            <person name="Gungor B."/>
            <person name="Hartog M."/>
            <person name="Hontelez J."/>
            <person name="Verver J."/>
            <person name="Yang W.-C."/>
            <person name="Schijlen E."/>
            <person name="Repin R."/>
            <person name="Schilthuizen M."/>
            <person name="Schranz E."/>
            <person name="Heidstra R."/>
            <person name="Miyata K."/>
            <person name="Fedorova E."/>
            <person name="Kohlen W."/>
            <person name="Bisseling T."/>
            <person name="Smit S."/>
            <person name="Geurts R."/>
        </authorList>
    </citation>
    <scope>NUCLEOTIDE SEQUENCE [LARGE SCALE GENOMIC DNA]</scope>
    <source>
        <strain evidence="2">cv. WU1-14</strain>
    </source>
</reference>
<name>A0A2P5C932_PARAD</name>
<dbReference type="OrthoDB" id="10327534at2759"/>
<evidence type="ECO:0000313" key="1">
    <source>
        <dbReference type="EMBL" id="PON57547.1"/>
    </source>
</evidence>
<dbReference type="Proteomes" id="UP000237105">
    <property type="component" value="Unassembled WGS sequence"/>
</dbReference>
<accession>A0A2P5C932</accession>
<sequence>MKINLVNISQLCQDLRDAITTLCKLVYKISIKREKAKSVEENEIVEGKEMVKFVKEDNFVKEQVFESNEKDNSTIFEIIVTFPPCDPSPHKFLIPKVSLGSNAHSFNFLSNISIGLIFNEIDMSTYRGIPRPPVFSPMFVMQRNWFNYVVYKSYIFFKNQDFQLKSFLWFRLLLHGLPEF</sequence>